<evidence type="ECO:0000313" key="4">
    <source>
        <dbReference type="EnsemblMetazoa" id="LLOJ009233-PA"/>
    </source>
</evidence>
<dbReference type="VEuPathDB" id="VectorBase:LLONM1_008685"/>
<dbReference type="EMBL" id="AJWK01031758">
    <property type="status" value="NOT_ANNOTATED_CDS"/>
    <property type="molecule type" value="Genomic_DNA"/>
</dbReference>
<dbReference type="EMBL" id="AJWK01031761">
    <property type="status" value="NOT_ANNOTATED_CDS"/>
    <property type="molecule type" value="Genomic_DNA"/>
</dbReference>
<dbReference type="VEuPathDB" id="VectorBase:LLOJ009233"/>
<name>A0A1B0CW49_LUTLO</name>
<reference evidence="4" key="1">
    <citation type="submission" date="2020-05" db="UniProtKB">
        <authorList>
            <consortium name="EnsemblMetazoa"/>
        </authorList>
    </citation>
    <scope>IDENTIFICATION</scope>
    <source>
        <strain evidence="4">Jacobina</strain>
    </source>
</reference>
<dbReference type="InterPro" id="IPR003150">
    <property type="entry name" value="DNA-bd_RFX"/>
</dbReference>
<organism evidence="4 5">
    <name type="scientific">Lutzomyia longipalpis</name>
    <name type="common">Sand fly</name>
    <dbReference type="NCBI Taxonomy" id="7200"/>
    <lineage>
        <taxon>Eukaryota</taxon>
        <taxon>Metazoa</taxon>
        <taxon>Ecdysozoa</taxon>
        <taxon>Arthropoda</taxon>
        <taxon>Hexapoda</taxon>
        <taxon>Insecta</taxon>
        <taxon>Pterygota</taxon>
        <taxon>Neoptera</taxon>
        <taxon>Endopterygota</taxon>
        <taxon>Diptera</taxon>
        <taxon>Nematocera</taxon>
        <taxon>Psychodoidea</taxon>
        <taxon>Psychodidae</taxon>
        <taxon>Lutzomyia</taxon>
        <taxon>Lutzomyia</taxon>
    </lineage>
</organism>
<proteinExistence type="predicted"/>
<keyword evidence="5" id="KW-1185">Reference proteome</keyword>
<feature type="domain" description="RFX-type winged-helix" evidence="3">
    <location>
        <begin position="297"/>
        <end position="340"/>
    </location>
</feature>
<feature type="region of interest" description="Disordered" evidence="2">
    <location>
        <begin position="421"/>
        <end position="467"/>
    </location>
</feature>
<dbReference type="Proteomes" id="UP000092461">
    <property type="component" value="Unassembled WGS sequence"/>
</dbReference>
<feature type="domain" description="RFX-type winged-helix" evidence="3">
    <location>
        <begin position="138"/>
        <end position="213"/>
    </location>
</feature>
<evidence type="ECO:0000313" key="5">
    <source>
        <dbReference type="Proteomes" id="UP000092461"/>
    </source>
</evidence>
<dbReference type="SUPFAM" id="SSF46785">
    <property type="entry name" value="Winged helix' DNA-binding domain"/>
    <property type="match status" value="2"/>
</dbReference>
<feature type="compositionally biased region" description="Basic residues" evidence="2">
    <location>
        <begin position="436"/>
        <end position="446"/>
    </location>
</feature>
<feature type="region of interest" description="Disordered" evidence="2">
    <location>
        <begin position="806"/>
        <end position="843"/>
    </location>
</feature>
<dbReference type="InterPro" id="IPR036390">
    <property type="entry name" value="WH_DNA-bd_sf"/>
</dbReference>
<feature type="compositionally biased region" description="Polar residues" evidence="2">
    <location>
        <begin position="832"/>
        <end position="843"/>
    </location>
</feature>
<dbReference type="PROSITE" id="PS51526">
    <property type="entry name" value="RFX_DBD"/>
    <property type="match status" value="2"/>
</dbReference>
<dbReference type="EMBL" id="AJWK01031759">
    <property type="status" value="NOT_ANNOTATED_CDS"/>
    <property type="molecule type" value="Genomic_DNA"/>
</dbReference>
<dbReference type="EMBL" id="AJWK01031757">
    <property type="status" value="NOT_ANNOTATED_CDS"/>
    <property type="molecule type" value="Genomic_DNA"/>
</dbReference>
<dbReference type="GO" id="GO:0000981">
    <property type="term" value="F:DNA-binding transcription factor activity, RNA polymerase II-specific"/>
    <property type="evidence" value="ECO:0007669"/>
    <property type="project" value="TreeGrafter"/>
</dbReference>
<dbReference type="EMBL" id="AJWK01031762">
    <property type="status" value="NOT_ANNOTATED_CDS"/>
    <property type="molecule type" value="Genomic_DNA"/>
</dbReference>
<dbReference type="EMBL" id="AJWK01031760">
    <property type="status" value="NOT_ANNOTATED_CDS"/>
    <property type="molecule type" value="Genomic_DNA"/>
</dbReference>
<dbReference type="PANTHER" id="PTHR12619:SF21">
    <property type="entry name" value="RFX-TYPE WINGED-HELIX DOMAIN-CONTAINING PROTEIN"/>
    <property type="match status" value="1"/>
</dbReference>
<sequence length="1113" mass="120884">MSNSNHFQPWVRGGFYGKSDNESTAAPGASSSMSLDLYTQIGLQKVAALYKASREAGDSASGWTEADDEKTRKMQQFVEATIGDCAKEQIFQLVEKISQLKPPERLFLYLRMPGGNSETDPLRQPQNPLGTRSEITHTINWVRSHLEHDPAVSIPKQDVYDDYIEYCSRSGIKPLSTADFGKVMKQVFPNVRPRRLGTRGHSRYCYSAMRKATKLSPPVLPELGGDTKVAVGACEATDDEAWGIVKGWAESLLSASFGTLKDLASHINSHGLHLPTNTASRILLQKKLLQRDGKEKKKCSPLSTADFGKVMKQVFPNVRPRRLGTRGHSRYCYSAMRKATKLSPPVLPELGGDTKVAVGACEATDDEAWGIVKGWAESLLSASFGTLKDLASHINSHGLHLPTNTASRILLQKKLLQRDGKEKKKCSQDADVGVSVKKRRKRRRKNSASSTESMGCPQFSDTDNNNGSCQENRQICVKSMRNNSTSSCSQDMKPFACEDLPYGKEEPYTGHQEPNLSIQGTNSSCDSGQVCQSMDTVCVKQEADAVEHQTVFCKKVRQAQQAKGLWPLQATSGVDGVNLAPNGPSDEMKVHNFSQPQLPQSALKYEKRMMSRDATFKRIRLPGFAEEVPENGGEIPGDFILPRERVISICNMDKDALDDYLNGGDNSQEPEAELMQYFASEEGAKGGGGGDYESADLGQLQTSIPLLENYQLFSDGKGDGKGDGTKAGEAGSQIHQLRQYLQQNLQSSSKNPAEGSMGNPLNLYPGSASASLAMMSQRHMSEAGGGAPVNLGKNAVRKKLNIATTATDATSGVPHSPNTRRRNFSFVPISAGPQSPQIRTSSITSCRQTQTFVSPRVTPVTKRSFKVHCTSTMVPVKTEAASAPPSPPWMGKGSGYAMKQPMTPGNVPSAAETRSQSVPLHCRSPIFGSTMNCSAYTSACSSVAQTPIPPDYTDFTSDVSLLDYFSPAPPASAAPGIIAPGLDAELNMGDFPSNSRSVPSTPLPINGTTMPAPGISGNYGKMYDMSKSMPSTPLTGGGLFRYSPEINRDFLINGNSLEASKQPQPFYQQQTPVTTNSVAMDATMGDKEFSTFTDSESFDDERERFVKLWKGRA</sequence>
<feature type="compositionally biased region" description="Polar residues" evidence="2">
    <location>
        <begin position="447"/>
        <end position="467"/>
    </location>
</feature>
<accession>A0A1B0CW49</accession>
<protein>
    <recommendedName>
        <fullName evidence="3">RFX-type winged-helix domain-containing protein</fullName>
    </recommendedName>
</protein>
<evidence type="ECO:0000256" key="2">
    <source>
        <dbReference type="SAM" id="MobiDB-lite"/>
    </source>
</evidence>
<dbReference type="Pfam" id="PF02257">
    <property type="entry name" value="RFX_DNA_binding"/>
    <property type="match status" value="2"/>
</dbReference>
<dbReference type="FunFam" id="1.10.10.10:FF:000422">
    <property type="entry name" value="DNA-binding protein RFX7"/>
    <property type="match status" value="2"/>
</dbReference>
<dbReference type="InterPro" id="IPR036388">
    <property type="entry name" value="WH-like_DNA-bd_sf"/>
</dbReference>
<evidence type="ECO:0000256" key="1">
    <source>
        <dbReference type="ARBA" id="ARBA00023125"/>
    </source>
</evidence>
<dbReference type="Gene3D" id="1.10.10.10">
    <property type="entry name" value="Winged helix-like DNA-binding domain superfamily/Winged helix DNA-binding domain"/>
    <property type="match status" value="2"/>
</dbReference>
<keyword evidence="1" id="KW-0238">DNA-binding</keyword>
<dbReference type="GO" id="GO:0000978">
    <property type="term" value="F:RNA polymerase II cis-regulatory region sequence-specific DNA binding"/>
    <property type="evidence" value="ECO:0007669"/>
    <property type="project" value="TreeGrafter"/>
</dbReference>
<dbReference type="EnsemblMetazoa" id="LLOJ009233-RA">
    <property type="protein sequence ID" value="LLOJ009233-PA"/>
    <property type="gene ID" value="LLOJ009233"/>
</dbReference>
<evidence type="ECO:0000259" key="3">
    <source>
        <dbReference type="PROSITE" id="PS51526"/>
    </source>
</evidence>
<dbReference type="InterPro" id="IPR039779">
    <property type="entry name" value="RFX-like"/>
</dbReference>
<dbReference type="PANTHER" id="PTHR12619">
    <property type="entry name" value="RFX TRANSCRIPTION FACTOR FAMILY"/>
    <property type="match status" value="1"/>
</dbReference>
<dbReference type="AlphaFoldDB" id="A0A1B0CW49"/>